<gene>
    <name evidence="1" type="ORF">SPELUC_LOCUS13034</name>
</gene>
<dbReference type="Proteomes" id="UP000789366">
    <property type="component" value="Unassembled WGS sequence"/>
</dbReference>
<accession>A0ACA9Q0X5</accession>
<comment type="caution">
    <text evidence="1">The sequence shown here is derived from an EMBL/GenBank/DDBJ whole genome shotgun (WGS) entry which is preliminary data.</text>
</comment>
<evidence type="ECO:0000313" key="2">
    <source>
        <dbReference type="Proteomes" id="UP000789366"/>
    </source>
</evidence>
<dbReference type="EMBL" id="CAJVPW010032960">
    <property type="protein sequence ID" value="CAG8729932.1"/>
    <property type="molecule type" value="Genomic_DNA"/>
</dbReference>
<organism evidence="1 2">
    <name type="scientific">Cetraspora pellucida</name>
    <dbReference type="NCBI Taxonomy" id="1433469"/>
    <lineage>
        <taxon>Eukaryota</taxon>
        <taxon>Fungi</taxon>
        <taxon>Fungi incertae sedis</taxon>
        <taxon>Mucoromycota</taxon>
        <taxon>Glomeromycotina</taxon>
        <taxon>Glomeromycetes</taxon>
        <taxon>Diversisporales</taxon>
        <taxon>Gigasporaceae</taxon>
        <taxon>Cetraspora</taxon>
    </lineage>
</organism>
<name>A0ACA9Q0X5_9GLOM</name>
<protein>
    <submittedName>
        <fullName evidence="1">4760_t:CDS:1</fullName>
    </submittedName>
</protein>
<sequence>NYEYVNSDEDDNLLDNSSTSFFSESLTSENFETESTTNDCEIEMHLFVLDEIGFEKAYTMAVINENKELM</sequence>
<proteinExistence type="predicted"/>
<keyword evidence="2" id="KW-1185">Reference proteome</keyword>
<feature type="non-terminal residue" evidence="1">
    <location>
        <position position="1"/>
    </location>
</feature>
<reference evidence="1" key="1">
    <citation type="submission" date="2021-06" db="EMBL/GenBank/DDBJ databases">
        <authorList>
            <person name="Kallberg Y."/>
            <person name="Tangrot J."/>
            <person name="Rosling A."/>
        </authorList>
    </citation>
    <scope>NUCLEOTIDE SEQUENCE</scope>
    <source>
        <strain evidence="1">28 12/20/2015</strain>
    </source>
</reference>
<evidence type="ECO:0000313" key="1">
    <source>
        <dbReference type="EMBL" id="CAG8729932.1"/>
    </source>
</evidence>